<dbReference type="AlphaFoldDB" id="A0A399S523"/>
<dbReference type="Proteomes" id="UP000266005">
    <property type="component" value="Unassembled WGS sequence"/>
</dbReference>
<dbReference type="SUPFAM" id="SSF48179">
    <property type="entry name" value="6-phosphogluconate dehydrogenase C-terminal domain-like"/>
    <property type="match status" value="1"/>
</dbReference>
<dbReference type="RefSeq" id="WP_119432602.1">
    <property type="nucleotide sequence ID" value="NZ_QWGE01000004.1"/>
</dbReference>
<comment type="caution">
    <text evidence="3">The sequence shown here is derived from an EMBL/GenBank/DDBJ whole genome shotgun (WGS) entry which is preliminary data.</text>
</comment>
<dbReference type="SUPFAM" id="SSF51735">
    <property type="entry name" value="NAD(P)-binding Rossmann-fold domains"/>
    <property type="match status" value="1"/>
</dbReference>
<protein>
    <submittedName>
        <fullName evidence="3">DUF2520 domain-containing protein</fullName>
    </submittedName>
</protein>
<dbReference type="Pfam" id="PF10728">
    <property type="entry name" value="DUF2520"/>
    <property type="match status" value="1"/>
</dbReference>
<dbReference type="PANTHER" id="PTHR40459">
    <property type="entry name" value="CONSERVED HYPOTHETICAL ALANINE AND LEUCINE RICH PROTEIN"/>
    <property type="match status" value="1"/>
</dbReference>
<dbReference type="InterPro" id="IPR019665">
    <property type="entry name" value="OxRdtase/DH_put_Rossmann_dom"/>
</dbReference>
<dbReference type="Pfam" id="PF10727">
    <property type="entry name" value="Rossmann-like"/>
    <property type="match status" value="1"/>
</dbReference>
<dbReference type="Gene3D" id="3.40.50.720">
    <property type="entry name" value="NAD(P)-binding Rossmann-like Domain"/>
    <property type="match status" value="1"/>
</dbReference>
<dbReference type="PANTHER" id="PTHR40459:SF1">
    <property type="entry name" value="CONSERVED HYPOTHETICAL ALANINE AND LEUCINE RICH PROTEIN"/>
    <property type="match status" value="1"/>
</dbReference>
<dbReference type="InterPro" id="IPR036291">
    <property type="entry name" value="NAD(P)-bd_dom_sf"/>
</dbReference>
<keyword evidence="4" id="KW-1185">Reference proteome</keyword>
<dbReference type="InterPro" id="IPR037108">
    <property type="entry name" value="TM1727-like_C_sf"/>
</dbReference>
<dbReference type="OrthoDB" id="9810755at2"/>
<feature type="domain" description="Putative oxidoreductase/dehydrogenase Rossmann-like" evidence="1">
    <location>
        <begin position="7"/>
        <end position="110"/>
    </location>
</feature>
<organism evidence="3 4">
    <name type="scientific">Pontibacter oryzae</name>
    <dbReference type="NCBI Taxonomy" id="2304593"/>
    <lineage>
        <taxon>Bacteria</taxon>
        <taxon>Pseudomonadati</taxon>
        <taxon>Bacteroidota</taxon>
        <taxon>Cytophagia</taxon>
        <taxon>Cytophagales</taxon>
        <taxon>Hymenobacteraceae</taxon>
        <taxon>Pontibacter</taxon>
    </lineage>
</organism>
<proteinExistence type="predicted"/>
<name>A0A399S523_9BACT</name>
<feature type="domain" description="DUF2520" evidence="2">
    <location>
        <begin position="134"/>
        <end position="258"/>
    </location>
</feature>
<evidence type="ECO:0000313" key="4">
    <source>
        <dbReference type="Proteomes" id="UP000266005"/>
    </source>
</evidence>
<accession>A0A399S523</accession>
<dbReference type="InterPro" id="IPR008927">
    <property type="entry name" value="6-PGluconate_DH-like_C_sf"/>
</dbReference>
<evidence type="ECO:0000259" key="1">
    <source>
        <dbReference type="Pfam" id="PF10727"/>
    </source>
</evidence>
<dbReference type="EMBL" id="QWGE01000004">
    <property type="protein sequence ID" value="RIJ36655.1"/>
    <property type="molecule type" value="Genomic_DNA"/>
</dbReference>
<dbReference type="Gene3D" id="1.10.1040.20">
    <property type="entry name" value="ProC-like, C-terminal domain"/>
    <property type="match status" value="1"/>
</dbReference>
<evidence type="ECO:0000313" key="3">
    <source>
        <dbReference type="EMBL" id="RIJ36655.1"/>
    </source>
</evidence>
<evidence type="ECO:0000259" key="2">
    <source>
        <dbReference type="Pfam" id="PF10728"/>
    </source>
</evidence>
<dbReference type="InterPro" id="IPR018931">
    <property type="entry name" value="DUF2520"/>
</dbReference>
<reference evidence="4" key="1">
    <citation type="submission" date="2018-08" db="EMBL/GenBank/DDBJ databases">
        <title>Mucilaginibacter sp. MYSH2.</title>
        <authorList>
            <person name="Seo T."/>
        </authorList>
    </citation>
    <scope>NUCLEOTIDE SEQUENCE [LARGE SCALE GENOMIC DNA]</scope>
    <source>
        <strain evidence="4">KIRAN</strain>
    </source>
</reference>
<gene>
    <name evidence="3" type="ORF">D1627_12455</name>
</gene>
<sequence length="265" mass="28103">MDLQKPMNIAIIGAGNVAWHLAQALQAAGHNIIGVYSRTAGSRDALLEKLAHAKATTSLDLQHIAVDAVLIAVPDAALANVAAALKVAPGTLVAHTSGAMPLAALSPVTGAAIGVFYPLQTFSKAKAVSFQAVPLLLEAENPGTLKQLEELAASITQTVHKVDSVARKQLHLAAVFACNFTNHLLGISQELLYGAGLPPQSLDPLIKETVNKALEQHPFTVQTGPAIRHDENVIEAHLHMLEQQPRLHQLYTLLTQSIQGTQPDQ</sequence>